<reference evidence="10 11" key="1">
    <citation type="submission" date="2022-02" db="EMBL/GenBank/DDBJ databases">
        <title>The genome sequence of Shewanella sp. 3B26.</title>
        <authorList>
            <person name="Du J."/>
        </authorList>
    </citation>
    <scope>NUCLEOTIDE SEQUENCE [LARGE SCALE GENOMIC DNA]</scope>
    <source>
        <strain evidence="10 11">3B26</strain>
    </source>
</reference>
<dbReference type="GO" id="GO:0032993">
    <property type="term" value="C:protein-DNA complex"/>
    <property type="evidence" value="ECO:0007669"/>
    <property type="project" value="TreeGrafter"/>
</dbReference>
<dbReference type="Pfam" id="PF00486">
    <property type="entry name" value="Trans_reg_C"/>
    <property type="match status" value="1"/>
</dbReference>
<dbReference type="CDD" id="cd00383">
    <property type="entry name" value="trans_reg_C"/>
    <property type="match status" value="1"/>
</dbReference>
<feature type="domain" description="Response regulatory" evidence="8">
    <location>
        <begin position="2"/>
        <end position="114"/>
    </location>
</feature>
<dbReference type="GO" id="GO:0005829">
    <property type="term" value="C:cytosol"/>
    <property type="evidence" value="ECO:0007669"/>
    <property type="project" value="TreeGrafter"/>
</dbReference>
<evidence type="ECO:0000256" key="3">
    <source>
        <dbReference type="ARBA" id="ARBA00023015"/>
    </source>
</evidence>
<keyword evidence="11" id="KW-1185">Reference proteome</keyword>
<dbReference type="RefSeq" id="WP_240592115.1">
    <property type="nucleotide sequence ID" value="NZ_JAKUDL010000007.1"/>
</dbReference>
<evidence type="ECO:0000313" key="10">
    <source>
        <dbReference type="EMBL" id="MCH4296018.1"/>
    </source>
</evidence>
<evidence type="ECO:0000256" key="2">
    <source>
        <dbReference type="ARBA" id="ARBA00023012"/>
    </source>
</evidence>
<keyword evidence="2" id="KW-0902">Two-component regulatory system</keyword>
<dbReference type="SMART" id="SM00862">
    <property type="entry name" value="Trans_reg_C"/>
    <property type="match status" value="1"/>
</dbReference>
<dbReference type="SUPFAM" id="SSF52172">
    <property type="entry name" value="CheY-like"/>
    <property type="match status" value="1"/>
</dbReference>
<feature type="DNA-binding region" description="OmpR/PhoB-type" evidence="7">
    <location>
        <begin position="123"/>
        <end position="219"/>
    </location>
</feature>
<proteinExistence type="predicted"/>
<feature type="domain" description="OmpR/PhoB-type" evidence="9">
    <location>
        <begin position="123"/>
        <end position="219"/>
    </location>
</feature>
<evidence type="ECO:0000313" key="11">
    <source>
        <dbReference type="Proteomes" id="UP001297581"/>
    </source>
</evidence>
<evidence type="ECO:0000256" key="1">
    <source>
        <dbReference type="ARBA" id="ARBA00022553"/>
    </source>
</evidence>
<evidence type="ECO:0000256" key="7">
    <source>
        <dbReference type="PROSITE-ProRule" id="PRU01091"/>
    </source>
</evidence>
<dbReference type="InterPro" id="IPR036388">
    <property type="entry name" value="WH-like_DNA-bd_sf"/>
</dbReference>
<dbReference type="InterPro" id="IPR039420">
    <property type="entry name" value="WalR-like"/>
</dbReference>
<dbReference type="PANTHER" id="PTHR48111">
    <property type="entry name" value="REGULATOR OF RPOS"/>
    <property type="match status" value="1"/>
</dbReference>
<keyword evidence="5" id="KW-0804">Transcription</keyword>
<dbReference type="Proteomes" id="UP001297581">
    <property type="component" value="Unassembled WGS sequence"/>
</dbReference>
<dbReference type="EMBL" id="JAKUDL010000007">
    <property type="protein sequence ID" value="MCH4296018.1"/>
    <property type="molecule type" value="Genomic_DNA"/>
</dbReference>
<dbReference type="GO" id="GO:0000156">
    <property type="term" value="F:phosphorelay response regulator activity"/>
    <property type="evidence" value="ECO:0007669"/>
    <property type="project" value="TreeGrafter"/>
</dbReference>
<gene>
    <name evidence="10" type="ORF">MJ923_17050</name>
</gene>
<dbReference type="InterPro" id="IPR001789">
    <property type="entry name" value="Sig_transdc_resp-reg_receiver"/>
</dbReference>
<dbReference type="InterPro" id="IPR016032">
    <property type="entry name" value="Sig_transdc_resp-reg_C-effctor"/>
</dbReference>
<protein>
    <submittedName>
        <fullName evidence="10">Response regulator transcription factor</fullName>
    </submittedName>
</protein>
<organism evidence="10 11">
    <name type="scientific">Shewanella zhuhaiensis</name>
    <dbReference type="NCBI Taxonomy" id="2919576"/>
    <lineage>
        <taxon>Bacteria</taxon>
        <taxon>Pseudomonadati</taxon>
        <taxon>Pseudomonadota</taxon>
        <taxon>Gammaproteobacteria</taxon>
        <taxon>Alteromonadales</taxon>
        <taxon>Shewanellaceae</taxon>
        <taxon>Shewanella</taxon>
    </lineage>
</organism>
<evidence type="ECO:0000256" key="4">
    <source>
        <dbReference type="ARBA" id="ARBA00023125"/>
    </source>
</evidence>
<dbReference type="SMART" id="SM00448">
    <property type="entry name" value="REC"/>
    <property type="match status" value="1"/>
</dbReference>
<dbReference type="PROSITE" id="PS51755">
    <property type="entry name" value="OMPR_PHOB"/>
    <property type="match status" value="1"/>
</dbReference>
<dbReference type="PROSITE" id="PS50110">
    <property type="entry name" value="RESPONSE_REGULATORY"/>
    <property type="match status" value="1"/>
</dbReference>
<sequence length="219" mass="24808">MKILLVEDNADIAASLAEELCDNDWDFAINGLQGLRLAQSNNYDLILLDLNLPGMDGLALCKRLRDGGVNTPVIMLTARDTREDLLDGLRAGADDYLIKPFDLDELRLRIDAVVRRCSGAGFSKSLTYKDIELDLRSHKAYRAGEELLLPPVCFALLTCLMRHPGELIGREVLERAVWPEGPPDDDILRKHIYLLRQKLDKPFTEKRIHTQARKGYRLL</sequence>
<dbReference type="InterPro" id="IPR001867">
    <property type="entry name" value="OmpR/PhoB-type_DNA-bd"/>
</dbReference>
<dbReference type="InterPro" id="IPR011006">
    <property type="entry name" value="CheY-like_superfamily"/>
</dbReference>
<dbReference type="Pfam" id="PF00072">
    <property type="entry name" value="Response_reg"/>
    <property type="match status" value="1"/>
</dbReference>
<keyword evidence="4 7" id="KW-0238">DNA-binding</keyword>
<keyword evidence="1 6" id="KW-0597">Phosphoprotein</keyword>
<evidence type="ECO:0000259" key="8">
    <source>
        <dbReference type="PROSITE" id="PS50110"/>
    </source>
</evidence>
<name>A0AAJ1BJK3_9GAMM</name>
<accession>A0AAJ1BJK3</accession>
<dbReference type="SUPFAM" id="SSF46894">
    <property type="entry name" value="C-terminal effector domain of the bipartite response regulators"/>
    <property type="match status" value="1"/>
</dbReference>
<evidence type="ECO:0000256" key="5">
    <source>
        <dbReference type="ARBA" id="ARBA00023163"/>
    </source>
</evidence>
<dbReference type="PANTHER" id="PTHR48111:SF22">
    <property type="entry name" value="REGULATOR OF RPOS"/>
    <property type="match status" value="1"/>
</dbReference>
<comment type="caution">
    <text evidence="10">The sequence shown here is derived from an EMBL/GenBank/DDBJ whole genome shotgun (WGS) entry which is preliminary data.</text>
</comment>
<dbReference type="Gene3D" id="1.10.10.10">
    <property type="entry name" value="Winged helix-like DNA-binding domain superfamily/Winged helix DNA-binding domain"/>
    <property type="match status" value="1"/>
</dbReference>
<dbReference type="GO" id="GO:0000976">
    <property type="term" value="F:transcription cis-regulatory region binding"/>
    <property type="evidence" value="ECO:0007669"/>
    <property type="project" value="TreeGrafter"/>
</dbReference>
<dbReference type="GO" id="GO:0006355">
    <property type="term" value="P:regulation of DNA-templated transcription"/>
    <property type="evidence" value="ECO:0007669"/>
    <property type="project" value="InterPro"/>
</dbReference>
<evidence type="ECO:0000256" key="6">
    <source>
        <dbReference type="PROSITE-ProRule" id="PRU00169"/>
    </source>
</evidence>
<evidence type="ECO:0000259" key="9">
    <source>
        <dbReference type="PROSITE" id="PS51755"/>
    </source>
</evidence>
<dbReference type="Gene3D" id="3.40.50.2300">
    <property type="match status" value="1"/>
</dbReference>
<keyword evidence="3" id="KW-0805">Transcription regulation</keyword>
<dbReference type="AlphaFoldDB" id="A0AAJ1BJK3"/>
<feature type="modified residue" description="4-aspartylphosphate" evidence="6">
    <location>
        <position position="49"/>
    </location>
</feature>